<comment type="caution">
    <text evidence="2">The sequence shown here is derived from an EMBL/GenBank/DDBJ whole genome shotgun (WGS) entry which is preliminary data.</text>
</comment>
<evidence type="ECO:0000313" key="2">
    <source>
        <dbReference type="EMBL" id="MDB6179512.1"/>
    </source>
</evidence>
<gene>
    <name evidence="2" type="ORF">PAF17_18700</name>
</gene>
<dbReference type="EMBL" id="JAQBIE010000038">
    <property type="protein sequence ID" value="MDB6179512.1"/>
    <property type="molecule type" value="Genomic_DNA"/>
</dbReference>
<keyword evidence="3" id="KW-1185">Reference proteome</keyword>
<keyword evidence="1" id="KW-1133">Transmembrane helix</keyword>
<protein>
    <recommendedName>
        <fullName evidence="4">Nudix hydrolase domain-containing protein</fullName>
    </recommendedName>
</protein>
<organism evidence="2 3">
    <name type="scientific">Paracoccus onchidii</name>
    <dbReference type="NCBI Taxonomy" id="3017813"/>
    <lineage>
        <taxon>Bacteria</taxon>
        <taxon>Pseudomonadati</taxon>
        <taxon>Pseudomonadota</taxon>
        <taxon>Alphaproteobacteria</taxon>
        <taxon>Rhodobacterales</taxon>
        <taxon>Paracoccaceae</taxon>
        <taxon>Paracoccus</taxon>
    </lineage>
</organism>
<keyword evidence="1" id="KW-0472">Membrane</keyword>
<sequence length="465" mass="51975">MFRSFRSIRDYVAFFELGLSDRRSTYIFIIAGGVLLSVAGLVFPKTTDWGNHGWLALPILGLTWGIKILAALRPGIIRSRFELKRAADLDEQIKGSRPDPKDIEYGWRAFRPTHMVQGSIHTSPAFNGDCMLDAEWDVPLTDVTGKYANILRDIRKNREPFKQYASRTVLRKILSPLPLVNERKIGIASNFHVGMTRVEVFESNYFATWCSGDLAHQDIIEVHSEGKREYSAARDRVPFKRTGEQLHLERLSASSERISTQIGVNLLGVTADNVLLIAIQGEHNLHGAGARVPLTTGSMDWEDRLEAGTFKELGKVAALRELREEWGNNPERTKVAPLDFECFVPVGVFRVPGRAGKPEFAAIGRLNWNEADLRADQSEVDIWEDRAEIGRASHRYPVESFEDFKNAIRDLLEGSGRDEDTAPLYGVLVCVQGLIESQPDMLRKALGYDIQDIAASAGGVTIANV</sequence>
<dbReference type="RefSeq" id="WP_271890609.1">
    <property type="nucleotide sequence ID" value="NZ_JAQBIE010000038.1"/>
</dbReference>
<dbReference type="Proteomes" id="UP001165641">
    <property type="component" value="Unassembled WGS sequence"/>
</dbReference>
<evidence type="ECO:0008006" key="4">
    <source>
        <dbReference type="Google" id="ProtNLM"/>
    </source>
</evidence>
<feature type="transmembrane region" description="Helical" evidence="1">
    <location>
        <begin position="55"/>
        <end position="76"/>
    </location>
</feature>
<proteinExistence type="predicted"/>
<reference evidence="2" key="1">
    <citation type="submission" date="2022-12" db="EMBL/GenBank/DDBJ databases">
        <title>Paracoccus onchidii sp. nov., isolated from a marine invertebrate from the South China Sea.</title>
        <authorList>
            <person name="Xu S."/>
            <person name="Liu Z."/>
            <person name="Xu Y."/>
        </authorList>
    </citation>
    <scope>NUCLEOTIDE SEQUENCE</scope>
    <source>
        <strain evidence="2">Z330</strain>
    </source>
</reference>
<keyword evidence="1" id="KW-0812">Transmembrane</keyword>
<accession>A0ABT4ZJG5</accession>
<evidence type="ECO:0000313" key="3">
    <source>
        <dbReference type="Proteomes" id="UP001165641"/>
    </source>
</evidence>
<evidence type="ECO:0000256" key="1">
    <source>
        <dbReference type="SAM" id="Phobius"/>
    </source>
</evidence>
<feature type="transmembrane region" description="Helical" evidence="1">
    <location>
        <begin position="25"/>
        <end position="43"/>
    </location>
</feature>
<name>A0ABT4ZJG5_9RHOB</name>